<dbReference type="Gene3D" id="1.20.5.450">
    <property type="match status" value="1"/>
</dbReference>
<keyword evidence="10" id="KW-1185">Reference proteome</keyword>
<feature type="domain" description="FERM" evidence="8">
    <location>
        <begin position="1"/>
        <end position="112"/>
    </location>
</feature>
<keyword evidence="6" id="KW-0175">Coiled coil</keyword>
<feature type="compositionally biased region" description="Basic and acidic residues" evidence="7">
    <location>
        <begin position="295"/>
        <end position="307"/>
    </location>
</feature>
<dbReference type="InterPro" id="IPR046810">
    <property type="entry name" value="ERM_helical"/>
</dbReference>
<dbReference type="InterPro" id="IPR000299">
    <property type="entry name" value="FERM_domain"/>
</dbReference>
<evidence type="ECO:0000256" key="1">
    <source>
        <dbReference type="ARBA" id="ARBA00004202"/>
    </source>
</evidence>
<protein>
    <recommendedName>
        <fullName evidence="8">FERM domain-containing protein</fullName>
    </recommendedName>
</protein>
<gene>
    <name evidence="9" type="ORF">OTU49_005809</name>
</gene>
<dbReference type="PANTHER" id="PTHR23281">
    <property type="entry name" value="MERLIN/MOESIN/EZRIN/RADIXIN"/>
    <property type="match status" value="1"/>
</dbReference>
<evidence type="ECO:0000256" key="2">
    <source>
        <dbReference type="ARBA" id="ARBA00004536"/>
    </source>
</evidence>
<sequence length="432" mass="50488">REEAMMEYLKLAQDTEMYGVNYFDIENKKGTKLTLGIDALGINVYDREDKLTPKIGFPWSEIRNITFNNRKFLIKPIEKKSPDFVFLASHVKVNKLILNLCMGNHDLYIRRRKPDSIDVQQMKIQAREEKNAKKNATQKLAREMSLREEAEKKQKEYLEHLEEMKKEMEKRQSQLHEAQYTIQRLEEQLKELKAAKVELEQNQQELHTMMVRLEEAKEMEAGAKARLEEEIRSKQEEVLRIQEEVNIKDEETRKLQAEVEEARRKEEEATLALLTASTVRRLSKQSSSSSSSSSESEHEARRKDFPRMETAVQQSSYNGGIGTIYDYEGKDKSLSSTNTSRSATPSAASHAMETISVNSEILEPKQDNSAFRRMKLLEAMKMSLAMDRMPREMTNLDRIYNRNINEGNTKYKTLREVRKGNTKRRVDQFENW</sequence>
<dbReference type="InterPro" id="IPR018980">
    <property type="entry name" value="FERM_PH-like_C"/>
</dbReference>
<dbReference type="Pfam" id="PF09380">
    <property type="entry name" value="FERM_C"/>
    <property type="match status" value="1"/>
</dbReference>
<name>A0AAW0WQB5_CHEQU</name>
<evidence type="ECO:0000256" key="3">
    <source>
        <dbReference type="ARBA" id="ARBA00022475"/>
    </source>
</evidence>
<evidence type="ECO:0000256" key="6">
    <source>
        <dbReference type="SAM" id="Coils"/>
    </source>
</evidence>
<feature type="non-terminal residue" evidence="9">
    <location>
        <position position="1"/>
    </location>
</feature>
<keyword evidence="3" id="KW-1003">Cell membrane</keyword>
<dbReference type="CDD" id="cd13194">
    <property type="entry name" value="FERM_C_ERM"/>
    <property type="match status" value="1"/>
</dbReference>
<evidence type="ECO:0000256" key="4">
    <source>
        <dbReference type="ARBA" id="ARBA00023136"/>
    </source>
</evidence>
<evidence type="ECO:0000259" key="8">
    <source>
        <dbReference type="PROSITE" id="PS50057"/>
    </source>
</evidence>
<dbReference type="FunFam" id="2.30.29.30:FF:000003">
    <property type="entry name" value="Radixin isoform 1"/>
    <property type="match status" value="1"/>
</dbReference>
<dbReference type="Proteomes" id="UP001445076">
    <property type="component" value="Unassembled WGS sequence"/>
</dbReference>
<dbReference type="InterPro" id="IPR008954">
    <property type="entry name" value="Moesin_tail_sf"/>
</dbReference>
<evidence type="ECO:0000256" key="5">
    <source>
        <dbReference type="ARBA" id="ARBA00043944"/>
    </source>
</evidence>
<dbReference type="Pfam" id="PF20492">
    <property type="entry name" value="ERM_helical"/>
    <property type="match status" value="1"/>
</dbReference>
<evidence type="ECO:0000313" key="9">
    <source>
        <dbReference type="EMBL" id="KAK8734445.1"/>
    </source>
</evidence>
<feature type="region of interest" description="Disordered" evidence="7">
    <location>
        <begin position="279"/>
        <end position="323"/>
    </location>
</feature>
<dbReference type="AlphaFoldDB" id="A0AAW0WQB5"/>
<comment type="caution">
    <text evidence="9">The sequence shown here is derived from an EMBL/GenBank/DDBJ whole genome shotgun (WGS) entry which is preliminary data.</text>
</comment>
<dbReference type="InterPro" id="IPR011174">
    <property type="entry name" value="ERM"/>
</dbReference>
<feature type="coiled-coil region" evidence="6">
    <location>
        <begin position="119"/>
        <end position="272"/>
    </location>
</feature>
<dbReference type="GO" id="GO:0005912">
    <property type="term" value="C:adherens junction"/>
    <property type="evidence" value="ECO:0007669"/>
    <property type="project" value="UniProtKB-SubCell"/>
</dbReference>
<dbReference type="EMBL" id="JARKIK010000050">
    <property type="protein sequence ID" value="KAK8734445.1"/>
    <property type="molecule type" value="Genomic_DNA"/>
</dbReference>
<dbReference type="PRINTS" id="PR00661">
    <property type="entry name" value="ERMFAMILY"/>
</dbReference>
<dbReference type="SUPFAM" id="SSF48678">
    <property type="entry name" value="Moesin tail domain"/>
    <property type="match status" value="1"/>
</dbReference>
<feature type="compositionally biased region" description="Low complexity" evidence="7">
    <location>
        <begin position="279"/>
        <end position="294"/>
    </location>
</feature>
<evidence type="ECO:0000313" key="10">
    <source>
        <dbReference type="Proteomes" id="UP001445076"/>
    </source>
</evidence>
<dbReference type="Gene3D" id="6.10.360.10">
    <property type="match status" value="1"/>
</dbReference>
<dbReference type="Gene3D" id="2.30.29.30">
    <property type="entry name" value="Pleckstrin-homology domain (PH domain)/Phosphotyrosine-binding domain (PTB)"/>
    <property type="match status" value="1"/>
</dbReference>
<accession>A0AAW0WQB5</accession>
<dbReference type="Pfam" id="PF00769">
    <property type="entry name" value="ERM_C"/>
    <property type="match status" value="1"/>
</dbReference>
<comment type="subcellular location">
    <subcellularLocation>
        <location evidence="2">Cell junction</location>
        <location evidence="2">Adherens junction</location>
    </subcellularLocation>
    <subcellularLocation>
        <location evidence="1">Cell membrane</location>
        <topology evidence="1">Peripheral membrane protein</topology>
    </subcellularLocation>
    <subcellularLocation>
        <location evidence="5">Cell projection</location>
        <location evidence="5">Rhabdomere</location>
    </subcellularLocation>
</comment>
<dbReference type="InterPro" id="IPR041789">
    <property type="entry name" value="ERM_FERM_C"/>
</dbReference>
<dbReference type="PROSITE" id="PS50057">
    <property type="entry name" value="FERM_3"/>
    <property type="match status" value="1"/>
</dbReference>
<dbReference type="GO" id="GO:0005886">
    <property type="term" value="C:plasma membrane"/>
    <property type="evidence" value="ECO:0007669"/>
    <property type="project" value="UniProtKB-SubCell"/>
</dbReference>
<dbReference type="InterPro" id="IPR000798">
    <property type="entry name" value="Ez/rad/moesin-like"/>
</dbReference>
<organism evidence="9 10">
    <name type="scientific">Cherax quadricarinatus</name>
    <name type="common">Australian red claw crayfish</name>
    <dbReference type="NCBI Taxonomy" id="27406"/>
    <lineage>
        <taxon>Eukaryota</taxon>
        <taxon>Metazoa</taxon>
        <taxon>Ecdysozoa</taxon>
        <taxon>Arthropoda</taxon>
        <taxon>Crustacea</taxon>
        <taxon>Multicrustacea</taxon>
        <taxon>Malacostraca</taxon>
        <taxon>Eumalacostraca</taxon>
        <taxon>Eucarida</taxon>
        <taxon>Decapoda</taxon>
        <taxon>Pleocyemata</taxon>
        <taxon>Astacidea</taxon>
        <taxon>Parastacoidea</taxon>
        <taxon>Parastacidae</taxon>
        <taxon>Cherax</taxon>
    </lineage>
</organism>
<proteinExistence type="predicted"/>
<dbReference type="SMART" id="SM01196">
    <property type="entry name" value="FERM_C"/>
    <property type="match status" value="1"/>
</dbReference>
<dbReference type="SUPFAM" id="SSF50729">
    <property type="entry name" value="PH domain-like"/>
    <property type="match status" value="1"/>
</dbReference>
<reference evidence="9 10" key="1">
    <citation type="journal article" date="2024" name="BMC Genomics">
        <title>Genome assembly of redclaw crayfish (Cherax quadricarinatus) provides insights into its immune adaptation and hypoxia tolerance.</title>
        <authorList>
            <person name="Liu Z."/>
            <person name="Zheng J."/>
            <person name="Li H."/>
            <person name="Fang K."/>
            <person name="Wang S."/>
            <person name="He J."/>
            <person name="Zhou D."/>
            <person name="Weng S."/>
            <person name="Chi M."/>
            <person name="Gu Z."/>
            <person name="He J."/>
            <person name="Li F."/>
            <person name="Wang M."/>
        </authorList>
    </citation>
    <scope>NUCLEOTIDE SEQUENCE [LARGE SCALE GENOMIC DNA]</scope>
    <source>
        <strain evidence="9">ZL_2023a</strain>
    </source>
</reference>
<keyword evidence="4" id="KW-0472">Membrane</keyword>
<dbReference type="GO" id="GO:0003779">
    <property type="term" value="F:actin binding"/>
    <property type="evidence" value="ECO:0007669"/>
    <property type="project" value="InterPro"/>
</dbReference>
<evidence type="ECO:0000256" key="7">
    <source>
        <dbReference type="SAM" id="MobiDB-lite"/>
    </source>
</evidence>
<dbReference type="InterPro" id="IPR011259">
    <property type="entry name" value="ERM_C_dom"/>
</dbReference>
<dbReference type="InterPro" id="IPR011993">
    <property type="entry name" value="PH-like_dom_sf"/>
</dbReference>